<sequence>VIYKALGMQKQCVIILYKAHLQSSLRMFSNDDCRMIASRRALASSSRPGEFGYFYKLITR</sequence>
<accession>E9IRL9</accession>
<name>E9IRL9_SOLIN</name>
<dbReference type="EMBL" id="GL765202">
    <property type="protein sequence ID" value="EFZ16788.1"/>
    <property type="molecule type" value="Genomic_DNA"/>
</dbReference>
<dbReference type="HOGENOM" id="CLU_2948656_0_0_1"/>
<proteinExistence type="predicted"/>
<gene>
    <name evidence="1" type="ORF">SINV_14555</name>
</gene>
<protein>
    <submittedName>
        <fullName evidence="1">Uncharacterized protein</fullName>
    </submittedName>
</protein>
<feature type="non-terminal residue" evidence="1">
    <location>
        <position position="60"/>
    </location>
</feature>
<evidence type="ECO:0000313" key="1">
    <source>
        <dbReference type="EMBL" id="EFZ16788.1"/>
    </source>
</evidence>
<organism>
    <name type="scientific">Solenopsis invicta</name>
    <name type="common">Red imported fire ant</name>
    <name type="synonym">Solenopsis wagneri</name>
    <dbReference type="NCBI Taxonomy" id="13686"/>
    <lineage>
        <taxon>Eukaryota</taxon>
        <taxon>Metazoa</taxon>
        <taxon>Ecdysozoa</taxon>
        <taxon>Arthropoda</taxon>
        <taxon>Hexapoda</taxon>
        <taxon>Insecta</taxon>
        <taxon>Pterygota</taxon>
        <taxon>Neoptera</taxon>
        <taxon>Endopterygota</taxon>
        <taxon>Hymenoptera</taxon>
        <taxon>Apocrita</taxon>
        <taxon>Aculeata</taxon>
        <taxon>Formicoidea</taxon>
        <taxon>Formicidae</taxon>
        <taxon>Myrmicinae</taxon>
        <taxon>Solenopsis</taxon>
    </lineage>
</organism>
<feature type="non-terminal residue" evidence="1">
    <location>
        <position position="1"/>
    </location>
</feature>
<reference evidence="1" key="1">
    <citation type="journal article" date="2011" name="Proc. Natl. Acad. Sci. U.S.A.">
        <title>The genome of the fire ant Solenopsis invicta.</title>
        <authorList>
            <person name="Wurm Y."/>
            <person name="Wang J."/>
            <person name="Riba-Grognuz O."/>
            <person name="Corona M."/>
            <person name="Nygaard S."/>
            <person name="Hunt B.G."/>
            <person name="Ingram K.K."/>
            <person name="Falquet L."/>
            <person name="Nipitwattanaphon M."/>
            <person name="Gotzek D."/>
            <person name="Dijkstra M.B."/>
            <person name="Oettler J."/>
            <person name="Comtesse F."/>
            <person name="Shih C.J."/>
            <person name="Wu W.J."/>
            <person name="Yang C.C."/>
            <person name="Thomas J."/>
            <person name="Beaudoing E."/>
            <person name="Pradervand S."/>
            <person name="Flegel V."/>
            <person name="Cook E.D."/>
            <person name="Fabbretti R."/>
            <person name="Stockinger H."/>
            <person name="Long L."/>
            <person name="Farmerie W.G."/>
            <person name="Oakey J."/>
            <person name="Boomsma J.J."/>
            <person name="Pamilo P."/>
            <person name="Yi S.V."/>
            <person name="Heinze J."/>
            <person name="Goodisman M.A."/>
            <person name="Farinelli L."/>
            <person name="Harshman K."/>
            <person name="Hulo N."/>
            <person name="Cerutti L."/>
            <person name="Xenarios I."/>
            <person name="Shoemaker D."/>
            <person name="Keller L."/>
        </authorList>
    </citation>
    <scope>NUCLEOTIDE SEQUENCE [LARGE SCALE GENOMIC DNA]</scope>
</reference>
<dbReference type="AlphaFoldDB" id="E9IRL9"/>